<proteinExistence type="predicted"/>
<name>A0A1H5PBD8_9MICC</name>
<gene>
    <name evidence="1" type="ORF">SAMN04489740_3989</name>
    <name evidence="2" type="ORF">SAMN04489740_4381</name>
</gene>
<sequence>MENVELSAAAWILVDVLETGALGLLSVGSSHFPGSSVRKNLDQRARLLLMENLRTAIQQGSLVDKIEVNEGATWRVLVEPIRSPTTGQVVAAHCIYAAPDTALPPKPIIGSLEWKIDPKTGAIESEWNAGMYELYELVPDAGPSPTGDMTQWVNQFIAPEDQAIMKMTIDASISAHDGERYIVSYRIKTGGEDGGVKILQVSGRVTTSPLNGSIWLRAITREIGSMASSIMPEGLKVDTSGLLQALLNLSDDMIFFAVDSTTWQIFMPSPNLESHGLAVGEGGFLANMIAPADLQDCLVYLTKQLTATAPLASRRKFNFQTVSGVNVPMTMASEPFATETDKGRYIACRLVQEVNSR</sequence>
<dbReference type="Proteomes" id="UP000182725">
    <property type="component" value="Unassembled WGS sequence"/>
</dbReference>
<evidence type="ECO:0008006" key="4">
    <source>
        <dbReference type="Google" id="ProtNLM"/>
    </source>
</evidence>
<dbReference type="AlphaFoldDB" id="A0A1H5PBD8"/>
<dbReference type="Gene3D" id="3.30.450.20">
    <property type="entry name" value="PAS domain"/>
    <property type="match status" value="1"/>
</dbReference>
<dbReference type="EMBL" id="FNTV01000002">
    <property type="protein sequence ID" value="SEF10398.1"/>
    <property type="molecule type" value="Genomic_DNA"/>
</dbReference>
<evidence type="ECO:0000313" key="3">
    <source>
        <dbReference type="Proteomes" id="UP000182725"/>
    </source>
</evidence>
<reference evidence="1 3" key="1">
    <citation type="submission" date="2016-10" db="EMBL/GenBank/DDBJ databases">
        <authorList>
            <person name="de Groot N.N."/>
        </authorList>
    </citation>
    <scope>NUCLEOTIDE SEQUENCE [LARGE SCALE GENOMIC DNA]</scope>
    <source>
        <strain evidence="1 3">DSM 22274</strain>
    </source>
</reference>
<organism evidence="1 3">
    <name type="scientific">Arthrobacter alpinus</name>
    <dbReference type="NCBI Taxonomy" id="656366"/>
    <lineage>
        <taxon>Bacteria</taxon>
        <taxon>Bacillati</taxon>
        <taxon>Actinomycetota</taxon>
        <taxon>Actinomycetes</taxon>
        <taxon>Micrococcales</taxon>
        <taxon>Micrococcaceae</taxon>
        <taxon>Arthrobacter</taxon>
    </lineage>
</organism>
<protein>
    <recommendedName>
        <fullName evidence="4">Rv3651-like N-terminal domain-containing protein</fullName>
    </recommendedName>
</protein>
<accession>A0A1H5PBD8</accession>
<evidence type="ECO:0000313" key="1">
    <source>
        <dbReference type="EMBL" id="SEF10398.1"/>
    </source>
</evidence>
<dbReference type="EMBL" id="FNTV01000002">
    <property type="protein sequence ID" value="SEF13476.1"/>
    <property type="molecule type" value="Genomic_DNA"/>
</dbReference>
<evidence type="ECO:0000313" key="2">
    <source>
        <dbReference type="EMBL" id="SEF13476.1"/>
    </source>
</evidence>